<dbReference type="SUPFAM" id="SSF52038">
    <property type="entry name" value="Barstar-related"/>
    <property type="match status" value="1"/>
</dbReference>
<reference evidence="3" key="1">
    <citation type="submission" date="2022-05" db="EMBL/GenBank/DDBJ databases">
        <title>Novel bacterial taxa in a minimal lignocellulolytic consortium and its capacity to transform plastics disclosed by genome-resolved metagenomics.</title>
        <authorList>
            <person name="Rodriguez C.A.D."/>
            <person name="Diaz-Garcia L."/>
            <person name="Herrera K."/>
            <person name="Tarazona N.A."/>
            <person name="Sproer C."/>
            <person name="Overmann J."/>
            <person name="Jimenez D.J."/>
        </authorList>
    </citation>
    <scope>NUCLEOTIDE SEQUENCE</scope>
    <source>
        <strain evidence="3">MAG5</strain>
    </source>
</reference>
<accession>A0A9J6ZG10</accession>
<dbReference type="EMBL" id="CP097899">
    <property type="protein sequence ID" value="URN94975.1"/>
    <property type="molecule type" value="Genomic_DNA"/>
</dbReference>
<dbReference type="AlphaFoldDB" id="A0A9J6ZG10"/>
<dbReference type="KEGG" id="plig:NAG76_01570"/>
<evidence type="ECO:0000259" key="2">
    <source>
        <dbReference type="Pfam" id="PF01337"/>
    </source>
</evidence>
<dbReference type="Pfam" id="PF01337">
    <property type="entry name" value="Barstar"/>
    <property type="match status" value="1"/>
</dbReference>
<dbReference type="Gene3D" id="3.30.370.10">
    <property type="entry name" value="Barstar-like"/>
    <property type="match status" value="1"/>
</dbReference>
<evidence type="ECO:0000313" key="3">
    <source>
        <dbReference type="EMBL" id="URN94975.1"/>
    </source>
</evidence>
<comment type="similarity">
    <text evidence="1">Belongs to the barstar family.</text>
</comment>
<gene>
    <name evidence="3" type="ORF">NAG76_01570</name>
</gene>
<proteinExistence type="inferred from homology"/>
<evidence type="ECO:0000313" key="4">
    <source>
        <dbReference type="Proteomes" id="UP001056756"/>
    </source>
</evidence>
<feature type="domain" description="Barstar (barnase inhibitor)" evidence="2">
    <location>
        <begin position="4"/>
        <end position="85"/>
    </location>
</feature>
<dbReference type="Proteomes" id="UP001056756">
    <property type="component" value="Chromosome"/>
</dbReference>
<evidence type="ECO:0000256" key="1">
    <source>
        <dbReference type="ARBA" id="ARBA00006845"/>
    </source>
</evidence>
<name>A0A9J6ZG10_9BACL</name>
<organism evidence="3 4">
    <name type="scientific">Candidatus Pristimantibacillus lignocellulolyticus</name>
    <dbReference type="NCBI Taxonomy" id="2994561"/>
    <lineage>
        <taxon>Bacteria</taxon>
        <taxon>Bacillati</taxon>
        <taxon>Bacillota</taxon>
        <taxon>Bacilli</taxon>
        <taxon>Bacillales</taxon>
        <taxon>Paenibacillaceae</taxon>
        <taxon>Candidatus Pristimantibacillus</taxon>
    </lineage>
</organism>
<dbReference type="InterPro" id="IPR035905">
    <property type="entry name" value="Barstar-like_sf"/>
</dbReference>
<protein>
    <submittedName>
        <fullName evidence="3">Barstar family protein</fullName>
    </submittedName>
</protein>
<sequence>MSDIIELRLSEAETYDDVHEWLAAKLDLPATYGRNLDALWDCLTGYINLPVSLLWINDNESTKDYTAIIELFEEASSECDQLSFEYLVNDKDE</sequence>
<dbReference type="InterPro" id="IPR000468">
    <property type="entry name" value="Barstar"/>
</dbReference>